<evidence type="ECO:0000259" key="4">
    <source>
        <dbReference type="Pfam" id="PF02737"/>
    </source>
</evidence>
<evidence type="ECO:0000256" key="2">
    <source>
        <dbReference type="SAM" id="SignalP"/>
    </source>
</evidence>
<dbReference type="PANTHER" id="PTHR48075:SF3">
    <property type="entry name" value="3-HYDROXYACYL-COA DEHYDROGENASE"/>
    <property type="match status" value="1"/>
</dbReference>
<accession>A0A5N7C529</accession>
<feature type="domain" description="3-hydroxyacyl-CoA dehydrogenase C-terminal" evidence="3">
    <location>
        <begin position="116"/>
        <end position="210"/>
    </location>
</feature>
<dbReference type="InterPro" id="IPR000033">
    <property type="entry name" value="LDLR_classB_rpt"/>
</dbReference>
<gene>
    <name evidence="5" type="ORF">BDV23DRAFT_194585</name>
</gene>
<keyword evidence="1" id="KW-0560">Oxidoreductase</keyword>
<dbReference type="InterPro" id="IPR011042">
    <property type="entry name" value="6-blade_b-propeller_TolB-like"/>
</dbReference>
<dbReference type="InterPro" id="IPR006176">
    <property type="entry name" value="3-OHacyl-CoA_DH_NAD-bd"/>
</dbReference>
<dbReference type="GO" id="GO:0006631">
    <property type="term" value="P:fatty acid metabolic process"/>
    <property type="evidence" value="ECO:0007669"/>
    <property type="project" value="InterPro"/>
</dbReference>
<evidence type="ECO:0000313" key="5">
    <source>
        <dbReference type="EMBL" id="KAE8389211.1"/>
    </source>
</evidence>
<dbReference type="Pfam" id="PF00725">
    <property type="entry name" value="3HCDH"/>
    <property type="match status" value="1"/>
</dbReference>
<dbReference type="Gene3D" id="3.40.50.720">
    <property type="entry name" value="NAD(P)-binding Rossmann-like Domain"/>
    <property type="match status" value="1"/>
</dbReference>
<dbReference type="PANTHER" id="PTHR48075">
    <property type="entry name" value="3-HYDROXYACYL-COA DEHYDROGENASE FAMILY PROTEIN"/>
    <property type="match status" value="1"/>
</dbReference>
<name>A0A5N7C529_PETAA</name>
<dbReference type="GO" id="GO:0016616">
    <property type="term" value="F:oxidoreductase activity, acting on the CH-OH group of donors, NAD or NADP as acceptor"/>
    <property type="evidence" value="ECO:0007669"/>
    <property type="project" value="InterPro"/>
</dbReference>
<dbReference type="InterPro" id="IPR036291">
    <property type="entry name" value="NAD(P)-bd_dom_sf"/>
</dbReference>
<feature type="domain" description="3-hydroxyacyl-CoA dehydrogenase NAD binding" evidence="4">
    <location>
        <begin position="35"/>
        <end position="80"/>
    </location>
</feature>
<dbReference type="InterPro" id="IPR013328">
    <property type="entry name" value="6PGD_dom2"/>
</dbReference>
<dbReference type="SMART" id="SM00135">
    <property type="entry name" value="LY"/>
    <property type="match status" value="2"/>
</dbReference>
<dbReference type="Proteomes" id="UP000326877">
    <property type="component" value="Unassembled WGS sequence"/>
</dbReference>
<evidence type="ECO:0008006" key="6">
    <source>
        <dbReference type="Google" id="ProtNLM"/>
    </source>
</evidence>
<organism evidence="5">
    <name type="scientific">Petromyces alliaceus</name>
    <name type="common">Aspergillus alliaceus</name>
    <dbReference type="NCBI Taxonomy" id="209559"/>
    <lineage>
        <taxon>Eukaryota</taxon>
        <taxon>Fungi</taxon>
        <taxon>Dikarya</taxon>
        <taxon>Ascomycota</taxon>
        <taxon>Pezizomycotina</taxon>
        <taxon>Eurotiomycetes</taxon>
        <taxon>Eurotiomycetidae</taxon>
        <taxon>Eurotiales</taxon>
        <taxon>Aspergillaceae</taxon>
        <taxon>Aspergillus</taxon>
        <taxon>Aspergillus subgen. Circumdati</taxon>
    </lineage>
</organism>
<dbReference type="OrthoDB" id="5958943at2759"/>
<dbReference type="InterPro" id="IPR008927">
    <property type="entry name" value="6-PGluconate_DH-like_C_sf"/>
</dbReference>
<feature type="chain" id="PRO_5025004441" description="SMP-30/Gluconolactonase/LRE-like region domain-containing protein" evidence="2">
    <location>
        <begin position="19"/>
        <end position="602"/>
    </location>
</feature>
<dbReference type="SUPFAM" id="SSF48179">
    <property type="entry name" value="6-phosphogluconate dehydrogenase C-terminal domain-like"/>
    <property type="match status" value="1"/>
</dbReference>
<protein>
    <recommendedName>
        <fullName evidence="6">SMP-30/Gluconolactonase/LRE-like region domain-containing protein</fullName>
    </recommendedName>
</protein>
<dbReference type="SUPFAM" id="SSF51735">
    <property type="entry name" value="NAD(P)-binding Rossmann-fold domains"/>
    <property type="match status" value="1"/>
</dbReference>
<feature type="signal peptide" evidence="2">
    <location>
        <begin position="1"/>
        <end position="18"/>
    </location>
</feature>
<dbReference type="Pfam" id="PF02737">
    <property type="entry name" value="3HCDH_N"/>
    <property type="match status" value="1"/>
</dbReference>
<dbReference type="AlphaFoldDB" id="A0A5N7C529"/>
<dbReference type="Gene3D" id="2.120.10.30">
    <property type="entry name" value="TolB, C-terminal domain"/>
    <property type="match status" value="1"/>
</dbReference>
<evidence type="ECO:0000256" key="1">
    <source>
        <dbReference type="ARBA" id="ARBA00023002"/>
    </source>
</evidence>
<proteinExistence type="predicted"/>
<dbReference type="SUPFAM" id="SSF63825">
    <property type="entry name" value="YWTD domain"/>
    <property type="match status" value="1"/>
</dbReference>
<reference evidence="5" key="1">
    <citation type="submission" date="2019-04" db="EMBL/GenBank/DDBJ databases">
        <title>Friends and foes A comparative genomics studyof 23 Aspergillus species from section Flavi.</title>
        <authorList>
            <consortium name="DOE Joint Genome Institute"/>
            <person name="Kjaerbolling I."/>
            <person name="Vesth T."/>
            <person name="Frisvad J.C."/>
            <person name="Nybo J.L."/>
            <person name="Theobald S."/>
            <person name="Kildgaard S."/>
            <person name="Isbrandt T."/>
            <person name="Kuo A."/>
            <person name="Sato A."/>
            <person name="Lyhne E.K."/>
            <person name="Kogle M.E."/>
            <person name="Wiebenga A."/>
            <person name="Kun R.S."/>
            <person name="Lubbers R.J."/>
            <person name="Makela M.R."/>
            <person name="Barry K."/>
            <person name="Chovatia M."/>
            <person name="Clum A."/>
            <person name="Daum C."/>
            <person name="Haridas S."/>
            <person name="He G."/>
            <person name="LaButti K."/>
            <person name="Lipzen A."/>
            <person name="Mondo S."/>
            <person name="Riley R."/>
            <person name="Salamov A."/>
            <person name="Simmons B.A."/>
            <person name="Magnuson J.K."/>
            <person name="Henrissat B."/>
            <person name="Mortensen U.H."/>
            <person name="Larsen T.O."/>
            <person name="Devries R.P."/>
            <person name="Grigoriev I.V."/>
            <person name="Machida M."/>
            <person name="Baker S.E."/>
            <person name="Andersen M.R."/>
        </authorList>
    </citation>
    <scope>NUCLEOTIDE SEQUENCE [LARGE SCALE GENOMIC DNA]</scope>
    <source>
        <strain evidence="5">IBT 14317</strain>
    </source>
</reference>
<dbReference type="Gene3D" id="1.10.1040.10">
    <property type="entry name" value="N-(1-d-carboxylethyl)-l-norvaline Dehydrogenase, domain 2"/>
    <property type="match status" value="1"/>
</dbReference>
<dbReference type="InterPro" id="IPR006108">
    <property type="entry name" value="3HC_DH_C"/>
</dbReference>
<sequence>MKPSTCLSVLALLTSTVADFTALTPSQCPSGTYKTFAEIPAAVSDAWLVVEAVPEQLPLKISTFAEVDRNAPDDCIIASNKLMTDGETREELFGLLTDVLKKCGMIPVTAKRESIGFVFNRLWAAIKREIMYILAEDVSASEEIDLLWQNMFQLPSSLPPCRLMDQVGLDTVAFIEDNYVQERGLDSHMTVDWLRKEYITPGKLGLKSGKVGLYPHKPLENGVNNEETVYLLDVGLDPDISLIPAAGRILKFNPSTGKMTSLVEGQSLPDGIDVSRTTLLPSGKVHTPKQLAIDDIRVKVYFCDREGMGVHRVNFDGTNHEILIRTGSLNNSEERKDMTWWCVGITLDLNRVCIYWTQKGPSKSGQGRIFRAGINIPAGQTAGSRNGIDLVLEGLPEPIDLELDGENQLLYWTDRGEHPTGCSLNRVDVSGRVEKVELQRKKGILARQFHEPIGIKLGEEKRVYVSDLGGSVYRVDDGKKAVMWRDDGCYTGWQFSDNLNRYWHYIDPSQHLLAYEKDRLNNNISSIDLTILLHKMAIARANSCSDPILRIFLPTLTDFRPSPSLSTVSMYAGKMEFTLIPYSVSSAARFLYICGTAALETA</sequence>
<evidence type="ECO:0000259" key="3">
    <source>
        <dbReference type="Pfam" id="PF00725"/>
    </source>
</evidence>
<keyword evidence="2" id="KW-0732">Signal</keyword>
<dbReference type="GO" id="GO:0070403">
    <property type="term" value="F:NAD+ binding"/>
    <property type="evidence" value="ECO:0007669"/>
    <property type="project" value="InterPro"/>
</dbReference>
<dbReference type="EMBL" id="ML735268">
    <property type="protein sequence ID" value="KAE8389211.1"/>
    <property type="molecule type" value="Genomic_DNA"/>
</dbReference>